<feature type="coiled-coil region" evidence="1">
    <location>
        <begin position="182"/>
        <end position="209"/>
    </location>
</feature>
<dbReference type="InterPro" id="IPR012349">
    <property type="entry name" value="Split_barrel_FMN-bd"/>
</dbReference>
<evidence type="ECO:0000313" key="4">
    <source>
        <dbReference type="Proteomes" id="UP000526892"/>
    </source>
</evidence>
<keyword evidence="1" id="KW-0175">Coiled coil</keyword>
<accession>A0A7Z0LXN1</accession>
<evidence type="ECO:0000259" key="2">
    <source>
        <dbReference type="Pfam" id="PF01243"/>
    </source>
</evidence>
<dbReference type="SUPFAM" id="SSF50475">
    <property type="entry name" value="FMN-binding split barrel"/>
    <property type="match status" value="1"/>
</dbReference>
<sequence length="210" mass="24314">MTYGFMDIALTPSVQAAQAEMGVDHLWSGFKGNRTFDRFTDQEATFIAQRDTFYIASVSETGWPYVQHRGGPPGFLKMIDDRTLAFMDYRGNRQYISTGNFKANDRACLILMDYPRRARLKIYAHVEKLALDADAVLAKQVVDKDYVAKPERIFRLRLEAFDWNCPQHITPRFTEEEIAKGIQPLRDRIEQLERENALLQVQLERQEGSD</sequence>
<reference evidence="3 4" key="1">
    <citation type="journal article" date="2003" name="Extremophiles">
        <title>Halomonas glaciei sp. nov. isolated from fast ice of Adelie Land, Antarctica.</title>
        <authorList>
            <person name="Reddy G.S."/>
            <person name="Raghavan P.U."/>
            <person name="Sarita N.B."/>
            <person name="Prakash J.S."/>
            <person name="Nagesh N."/>
            <person name="Delille D."/>
            <person name="Shivaji S."/>
        </authorList>
    </citation>
    <scope>NUCLEOTIDE SEQUENCE [LARGE SCALE GENOMIC DNA]</scope>
    <source>
        <strain evidence="3 4">DD39</strain>
    </source>
</reference>
<protein>
    <submittedName>
        <fullName evidence="3">Pyridoxamine 5'-phosphate oxidase family protein</fullName>
    </submittedName>
</protein>
<gene>
    <name evidence="3" type="ORF">HZS80_22720</name>
</gene>
<dbReference type="RefSeq" id="WP_179917409.1">
    <property type="nucleotide sequence ID" value="NZ_JACCDE010000060.1"/>
</dbReference>
<keyword evidence="4" id="KW-1185">Reference proteome</keyword>
<evidence type="ECO:0000313" key="3">
    <source>
        <dbReference type="EMBL" id="NYS80479.1"/>
    </source>
</evidence>
<proteinExistence type="predicted"/>
<dbReference type="PANTHER" id="PTHR42815:SF2">
    <property type="entry name" value="FAD-BINDING, PUTATIVE (AFU_ORTHOLOGUE AFUA_6G07600)-RELATED"/>
    <property type="match status" value="1"/>
</dbReference>
<dbReference type="AlphaFoldDB" id="A0A7Z0LXN1"/>
<name>A0A7Z0LXN1_9GAMM</name>
<dbReference type="PANTHER" id="PTHR42815">
    <property type="entry name" value="FAD-BINDING, PUTATIVE (AFU_ORTHOLOGUE AFUA_6G07600)-RELATED"/>
    <property type="match status" value="1"/>
</dbReference>
<dbReference type="Proteomes" id="UP000526892">
    <property type="component" value="Unassembled WGS sequence"/>
</dbReference>
<dbReference type="EMBL" id="JACCDE010000060">
    <property type="protein sequence ID" value="NYS80479.1"/>
    <property type="molecule type" value="Genomic_DNA"/>
</dbReference>
<comment type="caution">
    <text evidence="3">The sequence shown here is derived from an EMBL/GenBank/DDBJ whole genome shotgun (WGS) entry which is preliminary data.</text>
</comment>
<dbReference type="InterPro" id="IPR011576">
    <property type="entry name" value="Pyridox_Oxase_N"/>
</dbReference>
<evidence type="ECO:0000256" key="1">
    <source>
        <dbReference type="SAM" id="Coils"/>
    </source>
</evidence>
<dbReference type="Gene3D" id="2.30.110.10">
    <property type="entry name" value="Electron Transport, Fmn-binding Protein, Chain A"/>
    <property type="match status" value="1"/>
</dbReference>
<organism evidence="3 4">
    <name type="scientific">Vreelandella glaciei</name>
    <dbReference type="NCBI Taxonomy" id="186761"/>
    <lineage>
        <taxon>Bacteria</taxon>
        <taxon>Pseudomonadati</taxon>
        <taxon>Pseudomonadota</taxon>
        <taxon>Gammaproteobacteria</taxon>
        <taxon>Oceanospirillales</taxon>
        <taxon>Halomonadaceae</taxon>
        <taxon>Vreelandella</taxon>
    </lineage>
</organism>
<feature type="domain" description="Pyridoxamine 5'-phosphate oxidase N-terminal" evidence="2">
    <location>
        <begin position="40"/>
        <end position="158"/>
    </location>
</feature>
<dbReference type="Pfam" id="PF01243">
    <property type="entry name" value="PNPOx_N"/>
    <property type="match status" value="1"/>
</dbReference>